<evidence type="ECO:0000313" key="1">
    <source>
        <dbReference type="EMBL" id="QBJ02917.1"/>
    </source>
</evidence>
<keyword evidence="2" id="KW-1185">Reference proteome</keyword>
<accession>A0A481W6S0</accession>
<reference evidence="1 2" key="1">
    <citation type="submission" date="2019-02" db="EMBL/GenBank/DDBJ databases">
        <authorList>
            <person name="Frampton R.A."/>
            <person name="Wojtus J.K."/>
            <person name="Fineran P.C."/>
            <person name="Hendrickson H.L."/>
        </authorList>
    </citation>
    <scope>NUCLEOTIDE SEQUENCE [LARGE SCALE GENOMIC DNA]</scope>
</reference>
<organism evidence="1 2">
    <name type="scientific">Pseudomonas phage Psa21</name>
    <dbReference type="NCBI Taxonomy" id="2530023"/>
    <lineage>
        <taxon>Viruses</taxon>
        <taxon>Duplodnaviria</taxon>
        <taxon>Heunggongvirae</taxon>
        <taxon>Uroviricota</taxon>
        <taxon>Caudoviricetes</taxon>
        <taxon>Chimalliviridae</taxon>
        <taxon>Tepukevirus</taxon>
        <taxon>Tepukevirus Psa21</taxon>
    </lineage>
</organism>
<protein>
    <submittedName>
        <fullName evidence="1">Uncharacterized protein</fullName>
    </submittedName>
</protein>
<evidence type="ECO:0000313" key="2">
    <source>
        <dbReference type="Proteomes" id="UP000294134"/>
    </source>
</evidence>
<gene>
    <name evidence="1" type="ORF">PSA21_391</name>
</gene>
<sequence length="60" mass="7012">MELENTEMYTLEIKDLAADESEVQTVTKAGWELMQEFNFLQIGQVVRDWKMFIVTPLIMG</sequence>
<name>A0A481W6S0_9CAUD</name>
<dbReference type="EMBL" id="MK552327">
    <property type="protein sequence ID" value="QBJ02917.1"/>
    <property type="molecule type" value="Genomic_DNA"/>
</dbReference>
<proteinExistence type="predicted"/>
<dbReference type="Proteomes" id="UP000294134">
    <property type="component" value="Segment"/>
</dbReference>